<dbReference type="GO" id="GO:0000160">
    <property type="term" value="P:phosphorelay signal transduction system"/>
    <property type="evidence" value="ECO:0007669"/>
    <property type="project" value="InterPro"/>
</dbReference>
<sequence length="122" mass="13304">MQKILIVEDDVSVSGMVQALLEEEGYQVSTVPSAEKAKEILNTEKPELALVDIILPGQGGMDLILELHTAYPDLKVVLTSGKIDMNKSTFKVLAHQFGVISILPKPFTVEELLETVRDALAS</sequence>
<dbReference type="PANTHER" id="PTHR44591:SF3">
    <property type="entry name" value="RESPONSE REGULATORY DOMAIN-CONTAINING PROTEIN"/>
    <property type="match status" value="1"/>
</dbReference>
<keyword evidence="5" id="KW-1185">Reference proteome</keyword>
<dbReference type="InterPro" id="IPR050595">
    <property type="entry name" value="Bact_response_regulator"/>
</dbReference>
<evidence type="ECO:0000256" key="2">
    <source>
        <dbReference type="PROSITE-ProRule" id="PRU00169"/>
    </source>
</evidence>
<dbReference type="InterPro" id="IPR001789">
    <property type="entry name" value="Sig_transdc_resp-reg_receiver"/>
</dbReference>
<dbReference type="SUPFAM" id="SSF52172">
    <property type="entry name" value="CheY-like"/>
    <property type="match status" value="1"/>
</dbReference>
<dbReference type="Gene3D" id="3.40.50.2300">
    <property type="match status" value="1"/>
</dbReference>
<proteinExistence type="predicted"/>
<accession>A0AAE3EL30</accession>
<feature type="domain" description="Response regulatory" evidence="3">
    <location>
        <begin position="3"/>
        <end position="120"/>
    </location>
</feature>
<dbReference type="Proteomes" id="UP001198163">
    <property type="component" value="Unassembled WGS sequence"/>
</dbReference>
<feature type="modified residue" description="4-aspartylphosphate" evidence="2">
    <location>
        <position position="52"/>
    </location>
</feature>
<dbReference type="PANTHER" id="PTHR44591">
    <property type="entry name" value="STRESS RESPONSE REGULATOR PROTEIN 1"/>
    <property type="match status" value="1"/>
</dbReference>
<keyword evidence="1 2" id="KW-0597">Phosphoprotein</keyword>
<evidence type="ECO:0000256" key="1">
    <source>
        <dbReference type="ARBA" id="ARBA00022553"/>
    </source>
</evidence>
<dbReference type="AlphaFoldDB" id="A0AAE3EL30"/>
<evidence type="ECO:0000259" key="3">
    <source>
        <dbReference type="PROSITE" id="PS50110"/>
    </source>
</evidence>
<gene>
    <name evidence="4" type="ORF">K7J14_14075</name>
</gene>
<evidence type="ECO:0000313" key="5">
    <source>
        <dbReference type="Proteomes" id="UP001198163"/>
    </source>
</evidence>
<name>A0AAE3EL30_9SPIR</name>
<dbReference type="SMART" id="SM00448">
    <property type="entry name" value="REC"/>
    <property type="match status" value="1"/>
</dbReference>
<reference evidence="4" key="1">
    <citation type="submission" date="2021-08" db="EMBL/GenBank/DDBJ databases">
        <title>Comparative analyses of Brucepasteria parasyntrophica and Teretinema zuelzerae.</title>
        <authorList>
            <person name="Song Y."/>
            <person name="Brune A."/>
        </authorList>
    </citation>
    <scope>NUCLEOTIDE SEQUENCE</scope>
    <source>
        <strain evidence="4">DSM 1903</strain>
    </source>
</reference>
<dbReference type="Pfam" id="PF00072">
    <property type="entry name" value="Response_reg"/>
    <property type="match status" value="1"/>
</dbReference>
<organism evidence="4 5">
    <name type="scientific">Teretinema zuelzerae</name>
    <dbReference type="NCBI Taxonomy" id="156"/>
    <lineage>
        <taxon>Bacteria</taxon>
        <taxon>Pseudomonadati</taxon>
        <taxon>Spirochaetota</taxon>
        <taxon>Spirochaetia</taxon>
        <taxon>Spirochaetales</taxon>
        <taxon>Treponemataceae</taxon>
        <taxon>Teretinema</taxon>
    </lineage>
</organism>
<dbReference type="InterPro" id="IPR011006">
    <property type="entry name" value="CheY-like_superfamily"/>
</dbReference>
<protein>
    <submittedName>
        <fullName evidence="4">Response regulator</fullName>
    </submittedName>
</protein>
<dbReference type="RefSeq" id="WP_230757699.1">
    <property type="nucleotide sequence ID" value="NZ_JAINWA010000003.1"/>
</dbReference>
<evidence type="ECO:0000313" key="4">
    <source>
        <dbReference type="EMBL" id="MCD1655821.1"/>
    </source>
</evidence>
<dbReference type="PROSITE" id="PS50110">
    <property type="entry name" value="RESPONSE_REGULATORY"/>
    <property type="match status" value="1"/>
</dbReference>
<dbReference type="EMBL" id="JAINWA010000003">
    <property type="protein sequence ID" value="MCD1655821.1"/>
    <property type="molecule type" value="Genomic_DNA"/>
</dbReference>
<comment type="caution">
    <text evidence="4">The sequence shown here is derived from an EMBL/GenBank/DDBJ whole genome shotgun (WGS) entry which is preliminary data.</text>
</comment>